<accession>L0RWN0</accession>
<dbReference type="InterPro" id="IPR004007">
    <property type="entry name" value="DhaL_dom"/>
</dbReference>
<dbReference type="GO" id="GO:0004371">
    <property type="term" value="F:glycerone kinase activity"/>
    <property type="evidence" value="ECO:0007669"/>
    <property type="project" value="InterPro"/>
</dbReference>
<dbReference type="GO" id="GO:0006071">
    <property type="term" value="P:glycerol metabolic process"/>
    <property type="evidence" value="ECO:0007669"/>
    <property type="project" value="InterPro"/>
</dbReference>
<evidence type="ECO:0000313" key="2">
    <source>
        <dbReference type="EMBL" id="CCP24527.1"/>
    </source>
</evidence>
<evidence type="ECO:0000313" key="3">
    <source>
        <dbReference type="Proteomes" id="UP000010466"/>
    </source>
</evidence>
<dbReference type="Pfam" id="PF13684">
    <property type="entry name" value="FakA-like_C"/>
    <property type="match status" value="1"/>
</dbReference>
<dbReference type="Pfam" id="PF02734">
    <property type="entry name" value="Dak2"/>
    <property type="match status" value="1"/>
</dbReference>
<dbReference type="STRING" id="1246955.MCYN_0795"/>
<dbReference type="EMBL" id="HF559394">
    <property type="protein sequence ID" value="CCP24527.1"/>
    <property type="molecule type" value="Genomic_DNA"/>
</dbReference>
<dbReference type="InterPro" id="IPR048394">
    <property type="entry name" value="FakA-like_M"/>
</dbReference>
<evidence type="ECO:0000259" key="1">
    <source>
        <dbReference type="PROSITE" id="PS51480"/>
    </source>
</evidence>
<proteinExistence type="predicted"/>
<dbReference type="InterPro" id="IPR033470">
    <property type="entry name" value="FakA-like_C"/>
</dbReference>
<dbReference type="PATRIC" id="fig|1246955.3.peg.718"/>
<sequence>MLMNKKVLLDGSTFAKAIISGANALINSKDKIDALNVFPVPDGDTGTNLASTVGTIGSKMSQVSNKTSISEVSKIISTAMIYEARGNSGVILSQIFKGFSIGCENKENLNLDEFLDALEQAVDRAYKSVFKPVEGTILTVIRETTENVVAKYKDVNRHVSLQEIWADVLTFSRKSCDETPNKLKILREVGVTDSGGEGLYKIFWGINEYLNGRPVEISNATEEVSIFLSDKEVYDGEFGYCTEVLIDLNEPEKFNKKSFIKKISKQVNSLVVVNDDNILKVHGHTEKPGEFLNITQEYGEFIKIKSENMTLQANNSKANNEKFNESKKNQDRKKCAVVSCNLGSGIISKMKELGADYIVESGETQNPSAQDLINAINSVNADNVFILPNSSNVILVAQQAAQVVDDKNVIVIPTKTQIQGITAVLNFNSDFEPEENNEIMVDSIEDVQTGMITKAIRNTKIDGIEIKVGNYLAILNGKIIASTRTASQALKTLTTKMIKSSSEIISIYYGDEGSISESEELLNFINSNYDIEVEIIEGNQPNYHYLIGVE</sequence>
<dbReference type="InterPro" id="IPR036117">
    <property type="entry name" value="DhaL_dom_sf"/>
</dbReference>
<name>L0RWN0_MYCC1</name>
<keyword evidence="3" id="KW-1185">Reference proteome</keyword>
<dbReference type="PANTHER" id="PTHR33434">
    <property type="entry name" value="DEGV DOMAIN-CONTAINING PROTEIN DR_1986-RELATED"/>
    <property type="match status" value="1"/>
</dbReference>
<reference evidence="3" key="1">
    <citation type="journal article" date="2013" name="Genome Announc.">
        <title>Complete genome sequence of Mycoplasma cynos strain C142.</title>
        <authorList>
            <person name="Walker C.A."/>
            <person name="Mannering S.A."/>
            <person name="Shields S."/>
            <person name="Blake D.P."/>
            <person name="Brownlie J."/>
        </authorList>
    </citation>
    <scope>NUCLEOTIDE SEQUENCE [LARGE SCALE GENOMIC DNA]</scope>
    <source>
        <strain evidence="3">C142</strain>
    </source>
</reference>
<dbReference type="NCBIfam" id="TIGR03599">
    <property type="entry name" value="YloV"/>
    <property type="match status" value="1"/>
</dbReference>
<dbReference type="KEGG" id="mcy:MCYN_0795"/>
<dbReference type="SMART" id="SM01120">
    <property type="entry name" value="Dak2"/>
    <property type="match status" value="1"/>
</dbReference>
<organism evidence="2 3">
    <name type="scientific">Mycoplasmopsis cynos (strain C142)</name>
    <name type="common">Mycoplasma cynos</name>
    <dbReference type="NCBI Taxonomy" id="1246955"/>
    <lineage>
        <taxon>Bacteria</taxon>
        <taxon>Bacillati</taxon>
        <taxon>Mycoplasmatota</taxon>
        <taxon>Mycoplasmoidales</taxon>
        <taxon>Metamycoplasmataceae</taxon>
        <taxon>Mycoplasmopsis</taxon>
    </lineage>
</organism>
<dbReference type="Proteomes" id="UP000010466">
    <property type="component" value="Chromosome"/>
</dbReference>
<dbReference type="HOGENOM" id="CLU_017496_0_1_14"/>
<dbReference type="Pfam" id="PF21645">
    <property type="entry name" value="FakA-like_M"/>
    <property type="match status" value="1"/>
</dbReference>
<dbReference type="InterPro" id="IPR050270">
    <property type="entry name" value="DegV_domain_contain"/>
</dbReference>
<dbReference type="InterPro" id="IPR019986">
    <property type="entry name" value="YloV-like"/>
</dbReference>
<gene>
    <name evidence="2" type="primary">MCYN0795</name>
    <name evidence="2" type="ordered locus">MCYN_0795</name>
</gene>
<dbReference type="PANTHER" id="PTHR33434:SF4">
    <property type="entry name" value="PHOSPHATASE PROTEIN"/>
    <property type="match status" value="1"/>
</dbReference>
<dbReference type="Gene3D" id="1.25.40.340">
    <property type="match status" value="1"/>
</dbReference>
<dbReference type="SMART" id="SM01121">
    <property type="entry name" value="Dak1_2"/>
    <property type="match status" value="1"/>
</dbReference>
<dbReference type="eggNOG" id="COG1461">
    <property type="taxonomic scope" value="Bacteria"/>
</dbReference>
<dbReference type="PROSITE" id="PS51480">
    <property type="entry name" value="DHAL"/>
    <property type="match status" value="1"/>
</dbReference>
<feature type="domain" description="DhaL" evidence="1">
    <location>
        <begin position="12"/>
        <end position="208"/>
    </location>
</feature>
<protein>
    <submittedName>
        <fullName evidence="2">DAK2 domain fusion protein YloV</fullName>
    </submittedName>
</protein>
<dbReference type="SUPFAM" id="SSF101473">
    <property type="entry name" value="DhaL-like"/>
    <property type="match status" value="1"/>
</dbReference>
<dbReference type="AlphaFoldDB" id="L0RWN0"/>